<feature type="region of interest" description="Disordered" evidence="1">
    <location>
        <begin position="118"/>
        <end position="153"/>
    </location>
</feature>
<feature type="compositionally biased region" description="Polar residues" evidence="1">
    <location>
        <begin position="8"/>
        <end position="22"/>
    </location>
</feature>
<gene>
    <name evidence="3" type="primary">Aste57867_2658</name>
    <name evidence="2" type="ORF">As57867_002651</name>
    <name evidence="3" type="ORF">ASTE57867_2658</name>
</gene>
<feature type="region of interest" description="Disordered" evidence="1">
    <location>
        <begin position="1"/>
        <end position="22"/>
    </location>
</feature>
<evidence type="ECO:0000256" key="1">
    <source>
        <dbReference type="SAM" id="MobiDB-lite"/>
    </source>
</evidence>
<accession>A0A485KDQ8</accession>
<organism evidence="3 4">
    <name type="scientific">Aphanomyces stellatus</name>
    <dbReference type="NCBI Taxonomy" id="120398"/>
    <lineage>
        <taxon>Eukaryota</taxon>
        <taxon>Sar</taxon>
        <taxon>Stramenopiles</taxon>
        <taxon>Oomycota</taxon>
        <taxon>Saprolegniomycetes</taxon>
        <taxon>Saprolegniales</taxon>
        <taxon>Verrucalvaceae</taxon>
        <taxon>Aphanomyces</taxon>
    </lineage>
</organism>
<dbReference type="Proteomes" id="UP000332933">
    <property type="component" value="Unassembled WGS sequence"/>
</dbReference>
<keyword evidence="4" id="KW-1185">Reference proteome</keyword>
<protein>
    <submittedName>
        <fullName evidence="3">Aste57867_2658 protein</fullName>
    </submittedName>
</protein>
<reference evidence="3 4" key="1">
    <citation type="submission" date="2019-03" db="EMBL/GenBank/DDBJ databases">
        <authorList>
            <person name="Gaulin E."/>
            <person name="Dumas B."/>
        </authorList>
    </citation>
    <scope>NUCLEOTIDE SEQUENCE [LARGE SCALE GENOMIC DNA]</scope>
    <source>
        <strain evidence="3">CBS 568.67</strain>
    </source>
</reference>
<reference evidence="2" key="2">
    <citation type="submission" date="2019-06" db="EMBL/GenBank/DDBJ databases">
        <title>Genomics analysis of Aphanomyces spp. identifies a new class of oomycete effector associated with host adaptation.</title>
        <authorList>
            <person name="Gaulin E."/>
        </authorList>
    </citation>
    <scope>NUCLEOTIDE SEQUENCE</scope>
    <source>
        <strain evidence="2">CBS 578.67</strain>
    </source>
</reference>
<sequence>MVDMQPAPHTTITSASIQLPPSTPTPCSSIVLMEGKFMGIPTKKQRQWTLMYKSLTINSVSRGPFSFPRTVRVKQGGVWEEKENGLQVETDQGEWLHAVTATKLQWAMWLQALQNLSSPKRRAARRSSRRSNSRHLLRPMSQPPVSRPPKKAVKFEPRVRVRKIPPVAPEDMDALYYTSKEIGDMTDTAEADAMTGVECPISHRNAAVMV</sequence>
<proteinExistence type="predicted"/>
<evidence type="ECO:0000313" key="2">
    <source>
        <dbReference type="EMBL" id="KAF0716798.1"/>
    </source>
</evidence>
<dbReference type="EMBL" id="CAADRA010000350">
    <property type="protein sequence ID" value="VFT79852.1"/>
    <property type="molecule type" value="Genomic_DNA"/>
</dbReference>
<evidence type="ECO:0000313" key="4">
    <source>
        <dbReference type="Proteomes" id="UP000332933"/>
    </source>
</evidence>
<dbReference type="AlphaFoldDB" id="A0A485KDQ8"/>
<feature type="compositionally biased region" description="Basic residues" evidence="1">
    <location>
        <begin position="119"/>
        <end position="137"/>
    </location>
</feature>
<dbReference type="OrthoDB" id="63226at2759"/>
<name>A0A485KDQ8_9STRA</name>
<dbReference type="EMBL" id="VJMH01000350">
    <property type="protein sequence ID" value="KAF0716798.1"/>
    <property type="molecule type" value="Genomic_DNA"/>
</dbReference>
<evidence type="ECO:0000313" key="3">
    <source>
        <dbReference type="EMBL" id="VFT79852.1"/>
    </source>
</evidence>